<evidence type="ECO:0000313" key="2">
    <source>
        <dbReference type="Proteomes" id="UP000265520"/>
    </source>
</evidence>
<dbReference type="EMBL" id="LXQA010952938">
    <property type="protein sequence ID" value="MCI78541.1"/>
    <property type="molecule type" value="Genomic_DNA"/>
</dbReference>
<comment type="caution">
    <text evidence="1">The sequence shown here is derived from an EMBL/GenBank/DDBJ whole genome shotgun (WGS) entry which is preliminary data.</text>
</comment>
<name>A0A392UUG5_9FABA</name>
<gene>
    <name evidence="1" type="ORF">A2U01_0099811</name>
</gene>
<accession>A0A392UUG5</accession>
<dbReference type="Proteomes" id="UP000265520">
    <property type="component" value="Unassembled WGS sequence"/>
</dbReference>
<dbReference type="AlphaFoldDB" id="A0A392UUG5"/>
<sequence>MEGIVRSGWKGLCRINQRCLPEGTIRRGLSSGLMEWRSFLKRWDVLRRVRLFWESMYSGRKRMSGGRM</sequence>
<keyword evidence="2" id="KW-1185">Reference proteome</keyword>
<reference evidence="1 2" key="1">
    <citation type="journal article" date="2018" name="Front. Plant Sci.">
        <title>Red Clover (Trifolium pratense) and Zigzag Clover (T. medium) - A Picture of Genomic Similarities and Differences.</title>
        <authorList>
            <person name="Dluhosova J."/>
            <person name="Istvanek J."/>
            <person name="Nedelnik J."/>
            <person name="Repkova J."/>
        </authorList>
    </citation>
    <scope>NUCLEOTIDE SEQUENCE [LARGE SCALE GENOMIC DNA]</scope>
    <source>
        <strain evidence="2">cv. 10/8</strain>
        <tissue evidence="1">Leaf</tissue>
    </source>
</reference>
<protein>
    <submittedName>
        <fullName evidence="1">Uncharacterized protein</fullName>
    </submittedName>
</protein>
<organism evidence="1 2">
    <name type="scientific">Trifolium medium</name>
    <dbReference type="NCBI Taxonomy" id="97028"/>
    <lineage>
        <taxon>Eukaryota</taxon>
        <taxon>Viridiplantae</taxon>
        <taxon>Streptophyta</taxon>
        <taxon>Embryophyta</taxon>
        <taxon>Tracheophyta</taxon>
        <taxon>Spermatophyta</taxon>
        <taxon>Magnoliopsida</taxon>
        <taxon>eudicotyledons</taxon>
        <taxon>Gunneridae</taxon>
        <taxon>Pentapetalae</taxon>
        <taxon>rosids</taxon>
        <taxon>fabids</taxon>
        <taxon>Fabales</taxon>
        <taxon>Fabaceae</taxon>
        <taxon>Papilionoideae</taxon>
        <taxon>50 kb inversion clade</taxon>
        <taxon>NPAAA clade</taxon>
        <taxon>Hologalegina</taxon>
        <taxon>IRL clade</taxon>
        <taxon>Trifolieae</taxon>
        <taxon>Trifolium</taxon>
    </lineage>
</organism>
<proteinExistence type="predicted"/>
<evidence type="ECO:0000313" key="1">
    <source>
        <dbReference type="EMBL" id="MCI78541.1"/>
    </source>
</evidence>